<feature type="transmembrane region" description="Helical" evidence="5">
    <location>
        <begin position="2191"/>
        <end position="2209"/>
    </location>
</feature>
<dbReference type="Pfam" id="PF01490">
    <property type="entry name" value="Aa_trans"/>
    <property type="match status" value="6"/>
</dbReference>
<keyword evidence="2 5" id="KW-0812">Transmembrane</keyword>
<feature type="transmembrane region" description="Helical" evidence="5">
    <location>
        <begin position="1840"/>
        <end position="1858"/>
    </location>
</feature>
<protein>
    <submittedName>
        <fullName evidence="7">CLUMA_CG004977, isoform A</fullName>
    </submittedName>
</protein>
<feature type="domain" description="Amino acid transporter transmembrane" evidence="6">
    <location>
        <begin position="60"/>
        <end position="453"/>
    </location>
</feature>
<keyword evidence="4 5" id="KW-0472">Membrane</keyword>
<feature type="transmembrane region" description="Helical" evidence="5">
    <location>
        <begin position="2441"/>
        <end position="2463"/>
    </location>
</feature>
<evidence type="ECO:0000313" key="7">
    <source>
        <dbReference type="EMBL" id="CRK91300.1"/>
    </source>
</evidence>
<dbReference type="GO" id="GO:0005774">
    <property type="term" value="C:vacuolar membrane"/>
    <property type="evidence" value="ECO:0007669"/>
    <property type="project" value="TreeGrafter"/>
</dbReference>
<evidence type="ECO:0000256" key="4">
    <source>
        <dbReference type="ARBA" id="ARBA00023136"/>
    </source>
</evidence>
<keyword evidence="8" id="KW-1185">Reference proteome</keyword>
<feature type="transmembrane region" description="Helical" evidence="5">
    <location>
        <begin position="1290"/>
        <end position="1311"/>
    </location>
</feature>
<dbReference type="STRING" id="568069.A0A1J1HVC0"/>
<feature type="transmembrane region" description="Helical" evidence="5">
    <location>
        <begin position="436"/>
        <end position="456"/>
    </location>
</feature>
<feature type="transmembrane region" description="Helical" evidence="5">
    <location>
        <begin position="1349"/>
        <end position="1369"/>
    </location>
</feature>
<feature type="transmembrane region" description="Helical" evidence="5">
    <location>
        <begin position="2400"/>
        <end position="2421"/>
    </location>
</feature>
<feature type="domain" description="Amino acid transporter transmembrane" evidence="6">
    <location>
        <begin position="970"/>
        <end position="1373"/>
    </location>
</feature>
<feature type="transmembrane region" description="Helical" evidence="5">
    <location>
        <begin position="1203"/>
        <end position="1226"/>
    </location>
</feature>
<feature type="transmembrane region" description="Helical" evidence="5">
    <location>
        <begin position="776"/>
        <end position="803"/>
    </location>
</feature>
<feature type="transmembrane region" description="Helical" evidence="5">
    <location>
        <begin position="533"/>
        <end position="554"/>
    </location>
</feature>
<feature type="transmembrane region" description="Helical" evidence="5">
    <location>
        <begin position="2009"/>
        <end position="2030"/>
    </location>
</feature>
<dbReference type="GO" id="GO:0015179">
    <property type="term" value="F:L-amino acid transmembrane transporter activity"/>
    <property type="evidence" value="ECO:0007669"/>
    <property type="project" value="TreeGrafter"/>
</dbReference>
<feature type="transmembrane region" description="Helical" evidence="5">
    <location>
        <begin position="1933"/>
        <end position="1959"/>
    </location>
</feature>
<feature type="transmembrane region" description="Helical" evidence="5">
    <location>
        <begin position="1487"/>
        <end position="1507"/>
    </location>
</feature>
<dbReference type="Proteomes" id="UP000183832">
    <property type="component" value="Unassembled WGS sequence"/>
</dbReference>
<feature type="transmembrane region" description="Helical" evidence="5">
    <location>
        <begin position="2377"/>
        <end position="2395"/>
    </location>
</feature>
<feature type="transmembrane region" description="Helical" evidence="5">
    <location>
        <begin position="1099"/>
        <end position="1120"/>
    </location>
</feature>
<feature type="transmembrane region" description="Helical" evidence="5">
    <location>
        <begin position="1590"/>
        <end position="1612"/>
    </location>
</feature>
<feature type="domain" description="Amino acid transporter transmembrane" evidence="6">
    <location>
        <begin position="502"/>
        <end position="905"/>
    </location>
</feature>
<feature type="transmembrane region" description="Helical" evidence="5">
    <location>
        <begin position="1317"/>
        <end position="1337"/>
    </location>
</feature>
<dbReference type="InterPro" id="IPR013057">
    <property type="entry name" value="AA_transpt_TM"/>
</dbReference>
<feature type="transmembrane region" description="Helical" evidence="5">
    <location>
        <begin position="1710"/>
        <end position="1731"/>
    </location>
</feature>
<feature type="transmembrane region" description="Helical" evidence="5">
    <location>
        <begin position="2155"/>
        <end position="2179"/>
    </location>
</feature>
<dbReference type="PANTHER" id="PTHR22950">
    <property type="entry name" value="AMINO ACID TRANSPORTER"/>
    <property type="match status" value="1"/>
</dbReference>
<feature type="transmembrane region" description="Helical" evidence="5">
    <location>
        <begin position="597"/>
        <end position="617"/>
    </location>
</feature>
<feature type="transmembrane region" description="Helical" evidence="5">
    <location>
        <begin position="883"/>
        <end position="903"/>
    </location>
</feature>
<feature type="transmembrane region" description="Helical" evidence="5">
    <location>
        <begin position="2586"/>
        <end position="2611"/>
    </location>
</feature>
<evidence type="ECO:0000256" key="2">
    <source>
        <dbReference type="ARBA" id="ARBA00022692"/>
    </source>
</evidence>
<feature type="transmembrane region" description="Helical" evidence="5">
    <location>
        <begin position="291"/>
        <end position="313"/>
    </location>
</feature>
<feature type="transmembrane region" description="Helical" evidence="5">
    <location>
        <begin position="404"/>
        <end position="424"/>
    </location>
</feature>
<feature type="transmembrane region" description="Helical" evidence="5">
    <location>
        <begin position="847"/>
        <end position="871"/>
    </location>
</feature>
<feature type="transmembrane region" description="Helical" evidence="5">
    <location>
        <begin position="700"/>
        <end position="722"/>
    </location>
</feature>
<feature type="transmembrane region" description="Helical" evidence="5">
    <location>
        <begin position="2085"/>
        <end position="2107"/>
    </location>
</feature>
<feature type="transmembrane region" description="Helical" evidence="5">
    <location>
        <begin position="1966"/>
        <end position="1989"/>
    </location>
</feature>
<feature type="transmembrane region" description="Helical" evidence="5">
    <location>
        <begin position="2475"/>
        <end position="2498"/>
    </location>
</feature>
<feature type="transmembrane region" description="Helical" evidence="5">
    <location>
        <begin position="1170"/>
        <end position="1191"/>
    </location>
</feature>
<feature type="transmembrane region" description="Helical" evidence="5">
    <location>
        <begin position="1666"/>
        <end position="1689"/>
    </location>
</feature>
<dbReference type="EMBL" id="CVRI01000020">
    <property type="protein sequence ID" value="CRK91300.1"/>
    <property type="molecule type" value="Genomic_DNA"/>
</dbReference>
<feature type="transmembrane region" description="Helical" evidence="5">
    <location>
        <begin position="629"/>
        <end position="650"/>
    </location>
</feature>
<evidence type="ECO:0000256" key="5">
    <source>
        <dbReference type="SAM" id="Phobius"/>
    </source>
</evidence>
<evidence type="ECO:0000256" key="3">
    <source>
        <dbReference type="ARBA" id="ARBA00022989"/>
    </source>
</evidence>
<proteinExistence type="predicted"/>
<feature type="transmembrane region" description="Helical" evidence="5">
    <location>
        <begin position="734"/>
        <end position="756"/>
    </location>
</feature>
<feature type="domain" description="Amino acid transporter transmembrane" evidence="6">
    <location>
        <begin position="1393"/>
        <end position="1782"/>
    </location>
</feature>
<feature type="transmembrane region" description="Helical" evidence="5">
    <location>
        <begin position="1003"/>
        <end position="1024"/>
    </location>
</feature>
<feature type="transmembrane region" description="Helical" evidence="5">
    <location>
        <begin position="1067"/>
        <end position="1087"/>
    </location>
</feature>
<organism evidence="7 8">
    <name type="scientific">Clunio marinus</name>
    <dbReference type="NCBI Taxonomy" id="568069"/>
    <lineage>
        <taxon>Eukaryota</taxon>
        <taxon>Metazoa</taxon>
        <taxon>Ecdysozoa</taxon>
        <taxon>Arthropoda</taxon>
        <taxon>Hexapoda</taxon>
        <taxon>Insecta</taxon>
        <taxon>Pterygota</taxon>
        <taxon>Neoptera</taxon>
        <taxon>Endopterygota</taxon>
        <taxon>Diptera</taxon>
        <taxon>Nematocera</taxon>
        <taxon>Chironomoidea</taxon>
        <taxon>Chironomidae</taxon>
        <taxon>Clunio</taxon>
    </lineage>
</organism>
<gene>
    <name evidence="7" type="ORF">CLUMA_CG004977</name>
</gene>
<feature type="transmembrane region" description="Helical" evidence="5">
    <location>
        <begin position="333"/>
        <end position="360"/>
    </location>
</feature>
<feature type="transmembrane region" description="Helical" evidence="5">
    <location>
        <begin position="1547"/>
        <end position="1570"/>
    </location>
</feature>
<feature type="transmembrane region" description="Helical" evidence="5">
    <location>
        <begin position="657"/>
        <end position="680"/>
    </location>
</feature>
<dbReference type="PANTHER" id="PTHR22950:SF150">
    <property type="entry name" value="FI17861P1"/>
    <property type="match status" value="1"/>
</dbReference>
<feature type="transmembrane region" description="Helical" evidence="5">
    <location>
        <begin position="381"/>
        <end position="398"/>
    </location>
</feature>
<keyword evidence="3 5" id="KW-1133">Transmembrane helix</keyword>
<reference evidence="7 8" key="1">
    <citation type="submission" date="2015-04" db="EMBL/GenBank/DDBJ databases">
        <authorList>
            <person name="Syromyatnikov M.Y."/>
            <person name="Popov V.N."/>
        </authorList>
    </citation>
    <scope>NUCLEOTIDE SEQUENCE [LARGE SCALE GENOMIC DNA]</scope>
</reference>
<dbReference type="OrthoDB" id="1684102at2759"/>
<evidence type="ECO:0000313" key="8">
    <source>
        <dbReference type="Proteomes" id="UP000183832"/>
    </source>
</evidence>
<feature type="transmembrane region" description="Helical" evidence="5">
    <location>
        <begin position="214"/>
        <end position="237"/>
    </location>
</feature>
<evidence type="ECO:0000259" key="6">
    <source>
        <dbReference type="Pfam" id="PF01490"/>
    </source>
</evidence>
<sequence>METVSGSNIIVNENYRTSQDKIFDSVHPDVIKIRNSTESDISKEKGEVDNIIPNQPPRTNYFETLTHLFKGNVGPGCFAMADAAMNGGLILGPVLTLVLGIICVHAQHILLNCSSKMRIQYQMSSKPDYAETVELCFLNSNNERWRKWAPYMKKLCNIFICITQLGICCIYYLFITTNMKQVLDHYGLVIDLPVLMSFILIPMWLSALITNLKYLAPCSGIANLCMITGLVISYYYSVQNLPPITDRHFLPPSINRLPLFFGTAIFAFEGIALVLPLQNAMKKQRNFSKPLGVLNVGMSIVTTIFITFGFVGYWKYGDDTEASLTLNLPTDEILAQCVKVAIASGVMLGYAIQFFVAIQVMYPSIRSTIPFASHHPFFGELLFRSFMVLITFAIAQLVPNLSLLLSLFGSVCSTVLALVLPPIIEIILNSNDENGVGWIVILKNSSILIIAFLGFLTEQRKLIIDDDNWKSIRKIDVTAHSLVAKRKFDLEAHESKNDQHMTSYMETLTHLFKGNMGPGCFAMADAVMNGGLLLGPILILFFGVVCVHAQHILLNCSAKMKHKYQLLCKPDYAETVGLCFLSSNNEKYRKYASTMKTVCNTFICITQLGICCIYFLFIGTNLKQVLDFYNFQVSLTMMMTIVLIPIWLSALITNLKFLAPCSGIANVCMVLGLVISYFYSAQDLPPINERYFIPPNMKQLPLFFGTAIFAFEGIALVLPLQNAMRKPRNFSKPLGVLNVGMFYVIAIFISFGAVGYWKYGDDTQASLTLNLPTDDILAQCVKIAIALGVMLGYAIQFYIAINVMYPSIMRKFRFTDRHPYIGELLFRSFMVIITFAIAQLVPNLSLLLSLIGALCSTSLALVLPPIIEFIILSNEEEGVTWTLLVKNYSILIISLIGVITGGYESLSQLQEEGRLVENENSGKSETKYFNLDLSKGKVDKLDVKPIAELRNAKLEDNIEFINENEINPKHQTSYMETLTHLFKGNVGPGCFALAEAVKNSGLLLGPILIVALGVICVHAQHILLECSVKMRDKYGLERRPDYAETVELCFLSSNKKRWRKYATKMKMICNLFICITQLGFCCVYYLFISTNIKQVLDHYHFYFSLPVLITIALIPIWLSAMITNLKYLAPCSGIANVCMILGLVICYFYSVQDLPPISERNLITPNINQLPLFFGTAIFAFEGIALVLPLQNAMKKPRNFSRSLGVLNVGMVIVIAIFMSFGAFGYWKYGDKTEASLTLNLPADEILAQCVKLAIATGVMLGYAIQFFVPIQIMYPAIRKKFTFADRHPYVGELLFRSFMVLITFIIAQLVPNLGLLLSLIGAVCSTVIALVLPPLIEFILLANEDEGLSFIVISKNLVILIIALLGFWTGITNVKNKKDIESQTSNGQPLTTYMETLMHLFKANVGTGCFAMADAVKNSGLILGPILILVLGVICVHAQHMLINCSVKMKDKYQMTNRPDYAETVELCFLSSTNKTWRKLAPSMKFICNVIICVTQLGFCCVYYLFVGTNVKQILDYYNFYVDLPLLFAFALIPIWLSALITNLKYLAPCSGFANICMILGLVISYYYSVQDLPPITERRFIPENINQLPLFFGTALFAFEGISLVLPLQNAMKKPEKFSRPLGVLNVGMVIISTILISFGTVGYWKYGEETEASLSLNLPIDELLAQCVKLAIATGVMLGYAIQFFVPMQIMYPAIRNNFVFADRHPMFSELLFRSFMVLITFAIAQVIPNLGLLLSLIGAVCSTVLALVLPPIVEFIILSCEENGIKWKIFSLLKVVVKMKESSNEFNSSSKESEEENKEHVKEIKHKTSYLEALIHFFKAGVGPGCFAIAEAMSNTGIALGICLTIFLSLVCLYEQHVLLKCANNVKRYFNMEQRPDYAQTFEWSLQANVKWKKHSVVMRRIVNIFLILTQLGFCSVYILFIGNNMRNFLIYFGYEFNVRIVIMLTFIPVCLPALITNLKFLAPFSGLASVCMLTGVGITLYYVFQDLPDISERSQAVFSWTKLPLFFGTVIYLFEGIGLVLPLKNSMKKPSNFSRPLGALNVGVAMQTTLFLTLGVFGYWKYGDETESSLTLNLPTDEWLAQAVLLILSIGVILGYAIQFFIPMQIMFPSVQRVIKPAKHHPLIGEIIFRAFMVLVTYGVALVVPNLGLLISLIGAVCSNSLALLFPVLIEYLVVTRDNKSMTGIFMAKNGFILFMALVGFASVKKATTPKSKLSKRDKIRVSYKGYEELHADQPPTSYMETLMHLFKGNVGTGCYAMAEATKNGGLILGPVLTIIIAIINVHAQHVLLNCAEILRDQENLEFSPDYAETLYLCFANSTDDGWKKWAPRMKSICNIFICFTQLGYCSVYFLFVGEHLKQVFDFYGYELDVQLWIVILLVPILLTAVIRTLKILAIISTIANVFMILGIFLTIGYAATDLPPISDRDLIADYMRLPLFFGTVLYSFEGIALVLPLKNAMNKPENFTRPLGVLNIGMVLVTICFVFIGFVGYWHYGESTNASLTLNLPIDDVLAQVIKMMIALAVLMTYGIQFFVAIQIMFAPIYKNINCVERHPVISEMILRLLVVLITFTVAQGIPHLSLLLSLIGSVCCAVLAFVLPAIAELILLHNNYGGIGWCCWLKNSIILLIAFCGFILGGGLSIKAIYEAIMKDFQK</sequence>
<feature type="transmembrane region" description="Helical" evidence="5">
    <location>
        <begin position="1423"/>
        <end position="1444"/>
    </location>
</feature>
<feature type="transmembrane region" description="Helical" evidence="5">
    <location>
        <begin position="1519"/>
        <end position="1540"/>
    </location>
</feature>
<feature type="transmembrane region" description="Helical" evidence="5">
    <location>
        <begin position="2042"/>
        <end position="2065"/>
    </location>
</feature>
<feature type="transmembrane region" description="Helical" evidence="5">
    <location>
        <begin position="2338"/>
        <end position="2357"/>
    </location>
</feature>
<feature type="transmembrane region" description="Helical" evidence="5">
    <location>
        <begin position="1624"/>
        <end position="1646"/>
    </location>
</feature>
<feature type="transmembrane region" description="Helical" evidence="5">
    <location>
        <begin position="90"/>
        <end position="111"/>
    </location>
</feature>
<feature type="transmembrane region" description="Helical" evidence="5">
    <location>
        <begin position="186"/>
        <end position="207"/>
    </location>
</feature>
<comment type="subcellular location">
    <subcellularLocation>
        <location evidence="1">Membrane</location>
        <topology evidence="1">Multi-pass membrane protein</topology>
    </subcellularLocation>
</comment>
<feature type="transmembrane region" description="Helical" evidence="5">
    <location>
        <begin position="1246"/>
        <end position="1269"/>
    </location>
</feature>
<name>A0A1J1HVC0_9DIPT</name>
<feature type="transmembrane region" description="Helical" evidence="5">
    <location>
        <begin position="1127"/>
        <end position="1150"/>
    </location>
</feature>
<feature type="domain" description="Amino acid transporter transmembrane" evidence="6">
    <location>
        <begin position="2242"/>
        <end position="2643"/>
    </location>
</feature>
<feature type="transmembrane region" description="Helical" evidence="5">
    <location>
        <begin position="1906"/>
        <end position="1927"/>
    </location>
</feature>
<evidence type="ECO:0000256" key="1">
    <source>
        <dbReference type="ARBA" id="ARBA00004141"/>
    </source>
</evidence>
<feature type="transmembrane region" description="Helical" evidence="5">
    <location>
        <begin position="2518"/>
        <end position="2542"/>
    </location>
</feature>
<accession>A0A1J1HVC0</accession>
<feature type="transmembrane region" description="Helical" evidence="5">
    <location>
        <begin position="2273"/>
        <end position="2294"/>
    </location>
</feature>
<feature type="transmembrane region" description="Helical" evidence="5">
    <location>
        <begin position="2128"/>
        <end position="2149"/>
    </location>
</feature>
<feature type="transmembrane region" description="Helical" evidence="5">
    <location>
        <begin position="1814"/>
        <end position="1834"/>
    </location>
</feature>
<feature type="transmembrane region" description="Helical" evidence="5">
    <location>
        <begin position="2563"/>
        <end position="2580"/>
    </location>
</feature>
<feature type="transmembrane region" description="Helical" evidence="5">
    <location>
        <begin position="824"/>
        <end position="841"/>
    </location>
</feature>
<feature type="transmembrane region" description="Helical" evidence="5">
    <location>
        <begin position="1737"/>
        <end position="1762"/>
    </location>
</feature>
<feature type="transmembrane region" description="Helical" evidence="5">
    <location>
        <begin position="2623"/>
        <end position="2649"/>
    </location>
</feature>
<feature type="domain" description="Amino acid transporter transmembrane" evidence="6">
    <location>
        <begin position="1810"/>
        <end position="2208"/>
    </location>
</feature>
<feature type="transmembrane region" description="Helical" evidence="5">
    <location>
        <begin position="257"/>
        <end position="279"/>
    </location>
</feature>
<feature type="transmembrane region" description="Helical" evidence="5">
    <location>
        <begin position="155"/>
        <end position="174"/>
    </location>
</feature>